<dbReference type="Gene3D" id="1.10.1660.10">
    <property type="match status" value="1"/>
</dbReference>
<keyword evidence="1" id="KW-0678">Repressor</keyword>
<dbReference type="SUPFAM" id="SSF46955">
    <property type="entry name" value="Putative DNA-binding domain"/>
    <property type="match status" value="1"/>
</dbReference>
<dbReference type="SMART" id="SM00422">
    <property type="entry name" value="HTH_MERR"/>
    <property type="match status" value="1"/>
</dbReference>
<evidence type="ECO:0000259" key="5">
    <source>
        <dbReference type="PROSITE" id="PS50937"/>
    </source>
</evidence>
<keyword evidence="2" id="KW-0805">Transcription regulation</keyword>
<dbReference type="PANTHER" id="PTHR30204:SF69">
    <property type="entry name" value="MERR-FAMILY TRANSCRIPTIONAL REGULATOR"/>
    <property type="match status" value="1"/>
</dbReference>
<dbReference type="InterPro" id="IPR009061">
    <property type="entry name" value="DNA-bd_dom_put_sf"/>
</dbReference>
<keyword evidence="3" id="KW-0238">DNA-binding</keyword>
<dbReference type="GO" id="GO:0003677">
    <property type="term" value="F:DNA binding"/>
    <property type="evidence" value="ECO:0007669"/>
    <property type="project" value="UniProtKB-KW"/>
</dbReference>
<evidence type="ECO:0000256" key="2">
    <source>
        <dbReference type="ARBA" id="ARBA00023015"/>
    </source>
</evidence>
<keyword evidence="4" id="KW-0804">Transcription</keyword>
<gene>
    <name evidence="6" type="ORF">HP550_04660</name>
</gene>
<dbReference type="PROSITE" id="PS50937">
    <property type="entry name" value="HTH_MERR_2"/>
    <property type="match status" value="1"/>
</dbReference>
<proteinExistence type="predicted"/>
<dbReference type="InterPro" id="IPR000551">
    <property type="entry name" value="MerR-type_HTH_dom"/>
</dbReference>
<dbReference type="Proteomes" id="UP000565724">
    <property type="component" value="Unassembled WGS sequence"/>
</dbReference>
<dbReference type="RefSeq" id="WP_175346421.1">
    <property type="nucleotide sequence ID" value="NZ_JABMCI010000052.1"/>
</dbReference>
<keyword evidence="7" id="KW-1185">Reference proteome</keyword>
<comment type="caution">
    <text evidence="6">The sequence shown here is derived from an EMBL/GenBank/DDBJ whole genome shotgun (WGS) entry which is preliminary data.</text>
</comment>
<dbReference type="InterPro" id="IPR047057">
    <property type="entry name" value="MerR_fam"/>
</dbReference>
<evidence type="ECO:0000313" key="6">
    <source>
        <dbReference type="EMBL" id="NUU16536.1"/>
    </source>
</evidence>
<reference evidence="6 7" key="1">
    <citation type="submission" date="2020-05" db="EMBL/GenBank/DDBJ databases">
        <title>Genome Sequencing of Type Strains.</title>
        <authorList>
            <person name="Lemaire J.F."/>
            <person name="Inderbitzin P."/>
            <person name="Gregorio O.A."/>
            <person name="Collins S.B."/>
            <person name="Wespe N."/>
            <person name="Knight-Connoni V."/>
        </authorList>
    </citation>
    <scope>NUCLEOTIDE SEQUENCE [LARGE SCALE GENOMIC DNA]</scope>
    <source>
        <strain evidence="6 7">ATCC 25174</strain>
    </source>
</reference>
<dbReference type="PROSITE" id="PS00552">
    <property type="entry name" value="HTH_MERR_1"/>
    <property type="match status" value="1"/>
</dbReference>
<dbReference type="PRINTS" id="PR00040">
    <property type="entry name" value="HTHMERR"/>
</dbReference>
<name>A0A7Y6DVK1_9CELL</name>
<evidence type="ECO:0000256" key="4">
    <source>
        <dbReference type="ARBA" id="ARBA00023163"/>
    </source>
</evidence>
<evidence type="ECO:0000256" key="3">
    <source>
        <dbReference type="ARBA" id="ARBA00023125"/>
    </source>
</evidence>
<dbReference type="AlphaFoldDB" id="A0A7Y6DVK1"/>
<organism evidence="6 7">
    <name type="scientific">Cellulomonas humilata</name>
    <dbReference type="NCBI Taxonomy" id="144055"/>
    <lineage>
        <taxon>Bacteria</taxon>
        <taxon>Bacillati</taxon>
        <taxon>Actinomycetota</taxon>
        <taxon>Actinomycetes</taxon>
        <taxon>Micrococcales</taxon>
        <taxon>Cellulomonadaceae</taxon>
        <taxon>Cellulomonas</taxon>
    </lineage>
</organism>
<dbReference type="GO" id="GO:0003700">
    <property type="term" value="F:DNA-binding transcription factor activity"/>
    <property type="evidence" value="ECO:0007669"/>
    <property type="project" value="InterPro"/>
</dbReference>
<accession>A0A7Y6DVK1</accession>
<dbReference type="EMBL" id="JABMCI010000052">
    <property type="protein sequence ID" value="NUU16536.1"/>
    <property type="molecule type" value="Genomic_DNA"/>
</dbReference>
<evidence type="ECO:0000256" key="1">
    <source>
        <dbReference type="ARBA" id="ARBA00022491"/>
    </source>
</evidence>
<feature type="domain" description="HTH merR-type" evidence="5">
    <location>
        <begin position="1"/>
        <end position="68"/>
    </location>
</feature>
<sequence>MKIGELSRRTGVSTRLLRYYEEQGLISPARTTNTYRTYDDRDVARVEQVVGLVRAGVPTRLARVLLDLEDTRADGLAASCTRQVAQMLAEELTGLDERIACLTRSRRTLCEYLQRTEHATAVLEGAHAPALSSAPPH</sequence>
<dbReference type="Pfam" id="PF13411">
    <property type="entry name" value="MerR_1"/>
    <property type="match status" value="1"/>
</dbReference>
<dbReference type="PANTHER" id="PTHR30204">
    <property type="entry name" value="REDOX-CYCLING DRUG-SENSING TRANSCRIPTIONAL ACTIVATOR SOXR"/>
    <property type="match status" value="1"/>
</dbReference>
<protein>
    <submittedName>
        <fullName evidence="6">MerR family transcriptional regulator</fullName>
    </submittedName>
</protein>
<evidence type="ECO:0000313" key="7">
    <source>
        <dbReference type="Proteomes" id="UP000565724"/>
    </source>
</evidence>